<organism evidence="2">
    <name type="scientific">Epinephelus coioides</name>
    <name type="common">Orange-spotted grouper</name>
    <name type="synonym">Epinephelus nebulosus</name>
    <dbReference type="NCBI Taxonomy" id="94232"/>
    <lineage>
        <taxon>Eukaryota</taxon>
        <taxon>Metazoa</taxon>
        <taxon>Chordata</taxon>
        <taxon>Craniata</taxon>
        <taxon>Vertebrata</taxon>
        <taxon>Euteleostomi</taxon>
        <taxon>Actinopterygii</taxon>
        <taxon>Neopterygii</taxon>
        <taxon>Teleostei</taxon>
        <taxon>Neoteleostei</taxon>
        <taxon>Acanthomorphata</taxon>
        <taxon>Eupercaria</taxon>
        <taxon>Perciformes</taxon>
        <taxon>Serranoidei</taxon>
        <taxon>Serranidae</taxon>
        <taxon>Epinephelinae</taxon>
        <taxon>Epinephelini</taxon>
        <taxon>Epinephelus</taxon>
    </lineage>
</organism>
<evidence type="ECO:0000313" key="2">
    <source>
        <dbReference type="EMBL" id="AFU55261.1"/>
    </source>
</evidence>
<accession>K4HUM9</accession>
<evidence type="ECO:0000313" key="3">
    <source>
        <dbReference type="EMBL" id="AMR58944.1"/>
    </source>
</evidence>
<dbReference type="InterPro" id="IPR009079">
    <property type="entry name" value="4_helix_cytokine-like_core"/>
</dbReference>
<feature type="signal peptide" evidence="1">
    <location>
        <begin position="1"/>
        <end position="20"/>
    </location>
</feature>
<reference evidence="3" key="2">
    <citation type="submission" date="2015-04" db="EMBL/GenBank/DDBJ databases">
        <title>Target sequencing 23 genes reveals the association with growth in orange-spotted grouper (Epinephelus coioides) using the Ion Torrent (PGM) Platform.</title>
        <authorList>
            <person name="Guo L."/>
            <person name="Meng Z."/>
        </authorList>
    </citation>
    <scope>NUCLEOTIDE SEQUENCE</scope>
</reference>
<sequence length="158" mass="17367">MHIFRALVYVSLVVAPGCSSLPTKGDSIRNTIHSIINIAQITLVHIKKLRTRLPAAPQIEPSTPSIDGLTSITQDLGLLDNELQNPVTELLSQIQADVSSLEGRVRSFALTMDCPLQARPSGATSDSVFPDSQLHLTLTKVQRYLEKFILHKDKLKVC</sequence>
<protein>
    <submittedName>
        <fullName evidence="2">Leptin b</fullName>
    </submittedName>
</protein>
<dbReference type="Gene3D" id="1.20.1250.10">
    <property type="match status" value="1"/>
</dbReference>
<reference evidence="2" key="1">
    <citation type="journal article" date="2013" name="Gen. Comp. Endocrinol.">
        <title>Molecular cloning, characterization and expression profiles of multiple leptin genes and a leptin receptor gene in orange-spotted grouper (Epinephelus coioides).</title>
        <authorList>
            <person name="Zhang H."/>
            <person name="Chen H."/>
            <person name="Zhang Y."/>
            <person name="Li S."/>
            <person name="Lu D."/>
            <person name="Zhang H."/>
            <person name="Meng Z."/>
            <person name="Liu X."/>
            <person name="Lin H."/>
        </authorList>
    </citation>
    <scope>NUCLEOTIDE SEQUENCE</scope>
</reference>
<dbReference type="AlphaFoldDB" id="K4HUM9"/>
<dbReference type="SUPFAM" id="SSF47266">
    <property type="entry name" value="4-helical cytokines"/>
    <property type="match status" value="1"/>
</dbReference>
<name>K4HUM9_EPICO</name>
<keyword evidence="1" id="KW-0732">Signal</keyword>
<evidence type="ECO:0000256" key="1">
    <source>
        <dbReference type="SAM" id="SignalP"/>
    </source>
</evidence>
<dbReference type="EMBL" id="KR269827">
    <property type="protein sequence ID" value="AMR58944.1"/>
    <property type="molecule type" value="Genomic_DNA"/>
</dbReference>
<dbReference type="EMBL" id="JX406148">
    <property type="protein sequence ID" value="AFU55261.1"/>
    <property type="molecule type" value="mRNA"/>
</dbReference>
<proteinExistence type="evidence at transcript level"/>
<feature type="chain" id="PRO_5010969242" evidence="1">
    <location>
        <begin position="21"/>
        <end position="158"/>
    </location>
</feature>